<gene>
    <name evidence="1" type="ORF">S01H4_32442</name>
</gene>
<dbReference type="AlphaFoldDB" id="X1CVE2"/>
<dbReference type="EMBL" id="BART01016958">
    <property type="protein sequence ID" value="GAG88156.1"/>
    <property type="molecule type" value="Genomic_DNA"/>
</dbReference>
<comment type="caution">
    <text evidence="1">The sequence shown here is derived from an EMBL/GenBank/DDBJ whole genome shotgun (WGS) entry which is preliminary data.</text>
</comment>
<reference evidence="1" key="1">
    <citation type="journal article" date="2014" name="Front. Microbiol.">
        <title>High frequency of phylogenetically diverse reductive dehalogenase-homologous genes in deep subseafloor sedimentary metagenomes.</title>
        <authorList>
            <person name="Kawai M."/>
            <person name="Futagami T."/>
            <person name="Toyoda A."/>
            <person name="Takaki Y."/>
            <person name="Nishi S."/>
            <person name="Hori S."/>
            <person name="Arai W."/>
            <person name="Tsubouchi T."/>
            <person name="Morono Y."/>
            <person name="Uchiyama I."/>
            <person name="Ito T."/>
            <person name="Fujiyama A."/>
            <person name="Inagaki F."/>
            <person name="Takami H."/>
        </authorList>
    </citation>
    <scope>NUCLEOTIDE SEQUENCE</scope>
    <source>
        <strain evidence="1">Expedition CK06-06</strain>
    </source>
</reference>
<sequence>MSGLVFGGIPRGTQLNFDKLLIDEEIPIRLGLFFGLGKVQLEISVDAVNAPEVIVTIDGHLLLFFLFLDN</sequence>
<organism evidence="1">
    <name type="scientific">marine sediment metagenome</name>
    <dbReference type="NCBI Taxonomy" id="412755"/>
    <lineage>
        <taxon>unclassified sequences</taxon>
        <taxon>metagenomes</taxon>
        <taxon>ecological metagenomes</taxon>
    </lineage>
</organism>
<protein>
    <submittedName>
        <fullName evidence="1">Uncharacterized protein</fullName>
    </submittedName>
</protein>
<proteinExistence type="predicted"/>
<name>X1CVE2_9ZZZZ</name>
<evidence type="ECO:0000313" key="1">
    <source>
        <dbReference type="EMBL" id="GAG88156.1"/>
    </source>
</evidence>
<accession>X1CVE2</accession>